<organism evidence="2 3">
    <name type="scientific">Arcobacter caeni</name>
    <dbReference type="NCBI Taxonomy" id="1912877"/>
    <lineage>
        <taxon>Bacteria</taxon>
        <taxon>Pseudomonadati</taxon>
        <taxon>Campylobacterota</taxon>
        <taxon>Epsilonproteobacteria</taxon>
        <taxon>Campylobacterales</taxon>
        <taxon>Arcobacteraceae</taxon>
        <taxon>Arcobacter</taxon>
    </lineage>
</organism>
<keyword evidence="3" id="KW-1185">Reference proteome</keyword>
<evidence type="ECO:0000256" key="1">
    <source>
        <dbReference type="SAM" id="MobiDB-lite"/>
    </source>
</evidence>
<feature type="region of interest" description="Disordered" evidence="1">
    <location>
        <begin position="93"/>
        <end position="114"/>
    </location>
</feature>
<protein>
    <submittedName>
        <fullName evidence="2">Uncharacterized protein</fullName>
    </submittedName>
</protein>
<dbReference type="OrthoDB" id="1551028at2"/>
<sequence>MKRSIGMKSSYALTAKSVDDEITKISAGNFALGFESKSGLFVVQNYGRSDTDLNHEIKNWIGKYKRFKFFYASSPKSAFEKECKNYHTFDKDKIDNKTHPEKPENTEYTCPYCQ</sequence>
<evidence type="ECO:0000313" key="2">
    <source>
        <dbReference type="EMBL" id="PUE63951.1"/>
    </source>
</evidence>
<proteinExistence type="predicted"/>
<name>A0A363CY27_9BACT</name>
<accession>A0A363CY27</accession>
<dbReference type="AlphaFoldDB" id="A0A363CY27"/>
<dbReference type="Proteomes" id="UP000251135">
    <property type="component" value="Unassembled WGS sequence"/>
</dbReference>
<dbReference type="RefSeq" id="WP_108559813.1">
    <property type="nucleotide sequence ID" value="NZ_MUXE01000012.1"/>
</dbReference>
<dbReference type="EMBL" id="MUXE01000012">
    <property type="protein sequence ID" value="PUE63951.1"/>
    <property type="molecule type" value="Genomic_DNA"/>
</dbReference>
<gene>
    <name evidence="2" type="ORF">B0174_08850</name>
</gene>
<feature type="compositionally biased region" description="Basic and acidic residues" evidence="1">
    <location>
        <begin position="93"/>
        <end position="105"/>
    </location>
</feature>
<reference evidence="2 3" key="1">
    <citation type="submission" date="2017-02" db="EMBL/GenBank/DDBJ databases">
        <title>Arcobacter caeni sp. nov, a new Arcobacter species isolated from reclaimed water.</title>
        <authorList>
            <person name="Figueras M.J."/>
            <person name="Perez-Cataluna A."/>
            <person name="Salas-Masso N."/>
        </authorList>
    </citation>
    <scope>NUCLEOTIDE SEQUENCE [LARGE SCALE GENOMIC DNA]</scope>
    <source>
        <strain evidence="2 3">RW17-10</strain>
    </source>
</reference>
<comment type="caution">
    <text evidence="2">The sequence shown here is derived from an EMBL/GenBank/DDBJ whole genome shotgun (WGS) entry which is preliminary data.</text>
</comment>
<evidence type="ECO:0000313" key="3">
    <source>
        <dbReference type="Proteomes" id="UP000251135"/>
    </source>
</evidence>